<sequence length="384" mass="43300">MDTVFSLDEAPRATFLRAIMQSFHPTYICLWSYLPHPSHCLLNLDALFREDDANQPSSSLGSFERRLFDEYKPLIFKVENNVIIMNSLVPGHAFNNNIFFLELHQSLLHAHSSSQIQSHFYAAAGIKSVVFMGCSNGEIELGFSEVNMVEKMRATSPFSSMAVLNNPPPPTSSSFETDYKPSLSMNFLRRRPGSAQLLHMIAERRRREKLNGSFQALRSLLPPGTKKDKSSVLATTREYLTKLREQVSELSHKNQRLLEAQSQGEETANSLLYERFTVRVSHAPPGFTPSINGMEIIDLEITVRGGGSLMADIVIRVLEFLKNVVNVGVILSFHGIEQISPSSLISRLRFRFSLQDGEWDESGFLEAVRRIVSDLATTYNEKQP</sequence>
<dbReference type="Gene3D" id="4.10.280.10">
    <property type="entry name" value="Helix-loop-helix DNA-binding domain"/>
    <property type="match status" value="1"/>
</dbReference>
<dbReference type="Proteomes" id="UP000504608">
    <property type="component" value="Unplaced"/>
</dbReference>
<dbReference type="PANTHER" id="PTHR46665:SF1">
    <property type="entry name" value="SPERMATOGENESIS- AND OOGENESIS-SPECIFIC BASIC HELIX-LOOP-HELIX-CONTAINING PROTEIN 1"/>
    <property type="match status" value="1"/>
</dbReference>
<keyword evidence="3" id="KW-0238">DNA-binding</keyword>
<dbReference type="InterPro" id="IPR055477">
    <property type="entry name" value="DUF7049"/>
</dbReference>
<protein>
    <submittedName>
        <fullName evidence="8">Uncharacterized protein LOC111465335</fullName>
    </submittedName>
</protein>
<dbReference type="RefSeq" id="XP_022965417.1">
    <property type="nucleotide sequence ID" value="XM_023109649.1"/>
</dbReference>
<dbReference type="GO" id="GO:0046983">
    <property type="term" value="F:protein dimerization activity"/>
    <property type="evidence" value="ECO:0007669"/>
    <property type="project" value="InterPro"/>
</dbReference>
<accession>A0A6J1HKA4</accession>
<proteinExistence type="predicted"/>
<dbReference type="KEGG" id="cmax:111465335"/>
<keyword evidence="4" id="KW-0804">Transcription</keyword>
<evidence type="ECO:0000256" key="4">
    <source>
        <dbReference type="ARBA" id="ARBA00023163"/>
    </source>
</evidence>
<dbReference type="InterPro" id="IPR045239">
    <property type="entry name" value="bHLH95_bHLH"/>
</dbReference>
<dbReference type="GeneID" id="111465335"/>
<dbReference type="Pfam" id="PF23132">
    <property type="entry name" value="DUF7049"/>
    <property type="match status" value="1"/>
</dbReference>
<evidence type="ECO:0000256" key="5">
    <source>
        <dbReference type="ARBA" id="ARBA00023242"/>
    </source>
</evidence>
<dbReference type="OrthoDB" id="5778525at2759"/>
<evidence type="ECO:0000313" key="8">
    <source>
        <dbReference type="RefSeq" id="XP_022965417.1"/>
    </source>
</evidence>
<organism evidence="7 8">
    <name type="scientific">Cucurbita maxima</name>
    <name type="common">Pumpkin</name>
    <name type="synonym">Winter squash</name>
    <dbReference type="NCBI Taxonomy" id="3661"/>
    <lineage>
        <taxon>Eukaryota</taxon>
        <taxon>Viridiplantae</taxon>
        <taxon>Streptophyta</taxon>
        <taxon>Embryophyta</taxon>
        <taxon>Tracheophyta</taxon>
        <taxon>Spermatophyta</taxon>
        <taxon>Magnoliopsida</taxon>
        <taxon>eudicotyledons</taxon>
        <taxon>Gunneridae</taxon>
        <taxon>Pentapetalae</taxon>
        <taxon>rosids</taxon>
        <taxon>fabids</taxon>
        <taxon>Cucurbitales</taxon>
        <taxon>Cucurbitaceae</taxon>
        <taxon>Cucurbiteae</taxon>
        <taxon>Cucurbita</taxon>
    </lineage>
</organism>
<reference evidence="8" key="1">
    <citation type="submission" date="2025-08" db="UniProtKB">
        <authorList>
            <consortium name="RefSeq"/>
        </authorList>
    </citation>
    <scope>IDENTIFICATION</scope>
    <source>
        <tissue evidence="8">Young leaves</tissue>
    </source>
</reference>
<evidence type="ECO:0000259" key="6">
    <source>
        <dbReference type="PROSITE" id="PS50888"/>
    </source>
</evidence>
<dbReference type="CDD" id="cd11393">
    <property type="entry name" value="bHLH_AtbHLH_like"/>
    <property type="match status" value="1"/>
</dbReference>
<dbReference type="InterPro" id="IPR036638">
    <property type="entry name" value="HLH_DNA-bd_sf"/>
</dbReference>
<evidence type="ECO:0000256" key="2">
    <source>
        <dbReference type="ARBA" id="ARBA00023015"/>
    </source>
</evidence>
<dbReference type="Pfam" id="PF00010">
    <property type="entry name" value="HLH"/>
    <property type="match status" value="1"/>
</dbReference>
<dbReference type="GO" id="GO:0005634">
    <property type="term" value="C:nucleus"/>
    <property type="evidence" value="ECO:0007669"/>
    <property type="project" value="UniProtKB-SubCell"/>
</dbReference>
<gene>
    <name evidence="8" type="primary">LOC111465335</name>
</gene>
<dbReference type="AlphaFoldDB" id="A0A6J1HKA4"/>
<dbReference type="InterPro" id="IPR011598">
    <property type="entry name" value="bHLH_dom"/>
</dbReference>
<dbReference type="SMART" id="SM00353">
    <property type="entry name" value="HLH"/>
    <property type="match status" value="1"/>
</dbReference>
<evidence type="ECO:0000256" key="1">
    <source>
        <dbReference type="ARBA" id="ARBA00004123"/>
    </source>
</evidence>
<comment type="subcellular location">
    <subcellularLocation>
        <location evidence="1">Nucleus</location>
    </subcellularLocation>
</comment>
<feature type="domain" description="BHLH" evidence="6">
    <location>
        <begin position="194"/>
        <end position="243"/>
    </location>
</feature>
<dbReference type="GO" id="GO:0003677">
    <property type="term" value="F:DNA binding"/>
    <property type="evidence" value="ECO:0007669"/>
    <property type="project" value="UniProtKB-KW"/>
</dbReference>
<evidence type="ECO:0000313" key="7">
    <source>
        <dbReference type="Proteomes" id="UP000504608"/>
    </source>
</evidence>
<dbReference type="SUPFAM" id="SSF47459">
    <property type="entry name" value="HLH, helix-loop-helix DNA-binding domain"/>
    <property type="match status" value="1"/>
</dbReference>
<keyword evidence="7" id="KW-1185">Reference proteome</keyword>
<dbReference type="PANTHER" id="PTHR46665">
    <property type="entry name" value="TRANSCRIPTION FACTOR BHLH041-RELATED-RELATED"/>
    <property type="match status" value="1"/>
</dbReference>
<dbReference type="InterPro" id="IPR044658">
    <property type="entry name" value="bHLH92/bHLH041-like"/>
</dbReference>
<keyword evidence="5" id="KW-0539">Nucleus</keyword>
<keyword evidence="2" id="KW-0805">Transcription regulation</keyword>
<dbReference type="InterPro" id="IPR055478">
    <property type="entry name" value="DUF7050"/>
</dbReference>
<name>A0A6J1HKA4_CUCMA</name>
<dbReference type="PROSITE" id="PS50888">
    <property type="entry name" value="BHLH"/>
    <property type="match status" value="1"/>
</dbReference>
<dbReference type="Pfam" id="PF23133">
    <property type="entry name" value="DUF7050"/>
    <property type="match status" value="1"/>
</dbReference>
<evidence type="ECO:0000256" key="3">
    <source>
        <dbReference type="ARBA" id="ARBA00023125"/>
    </source>
</evidence>